<dbReference type="EnsemblBacteria" id="CAD73453">
    <property type="protein sequence ID" value="CAD73453"/>
    <property type="gene ID" value="RB3866"/>
</dbReference>
<dbReference type="KEGG" id="rba:RB3866"/>
<dbReference type="AlphaFoldDB" id="Q7UTI3"/>
<dbReference type="Proteomes" id="UP000001025">
    <property type="component" value="Chromosome"/>
</dbReference>
<reference evidence="1 2" key="1">
    <citation type="journal article" date="2003" name="Proc. Natl. Acad. Sci. U.S.A.">
        <title>Complete genome sequence of the marine planctomycete Pirellula sp. strain 1.</title>
        <authorList>
            <person name="Gloeckner F.O."/>
            <person name="Kube M."/>
            <person name="Bauer M."/>
            <person name="Teeling H."/>
            <person name="Lombardot T."/>
            <person name="Ludwig W."/>
            <person name="Gade D."/>
            <person name="Beck A."/>
            <person name="Borzym K."/>
            <person name="Heitmann K."/>
            <person name="Rabus R."/>
            <person name="Schlesner H."/>
            <person name="Amann R."/>
            <person name="Reinhardt R."/>
        </authorList>
    </citation>
    <scope>NUCLEOTIDE SEQUENCE [LARGE SCALE GENOMIC DNA]</scope>
    <source>
        <strain evidence="2">DSM 10527 / NCIMB 13988 / SH1</strain>
    </source>
</reference>
<dbReference type="HOGENOM" id="CLU_1049204_0_0_0"/>
<gene>
    <name evidence="1" type="ordered locus">RB3866</name>
</gene>
<organism evidence="1 2">
    <name type="scientific">Rhodopirellula baltica (strain DSM 10527 / NCIMB 13988 / SH1)</name>
    <dbReference type="NCBI Taxonomy" id="243090"/>
    <lineage>
        <taxon>Bacteria</taxon>
        <taxon>Pseudomonadati</taxon>
        <taxon>Planctomycetota</taxon>
        <taxon>Planctomycetia</taxon>
        <taxon>Pirellulales</taxon>
        <taxon>Pirellulaceae</taxon>
        <taxon>Rhodopirellula</taxon>
    </lineage>
</organism>
<name>Q7UTI3_RHOBA</name>
<dbReference type="PATRIC" id="fig|243090.15.peg.1799"/>
<protein>
    <submittedName>
        <fullName evidence="1">Uncharacterized protein</fullName>
    </submittedName>
</protein>
<evidence type="ECO:0000313" key="1">
    <source>
        <dbReference type="EMBL" id="CAD73453.1"/>
    </source>
</evidence>
<proteinExistence type="predicted"/>
<dbReference type="OrthoDB" id="282802at2"/>
<dbReference type="EMBL" id="BX294139">
    <property type="protein sequence ID" value="CAD73453.1"/>
    <property type="molecule type" value="Genomic_DNA"/>
</dbReference>
<accession>Q7UTI3</accession>
<dbReference type="eggNOG" id="ENOG5033IEH">
    <property type="taxonomic scope" value="Bacteria"/>
</dbReference>
<keyword evidence="2" id="KW-1185">Reference proteome</keyword>
<dbReference type="InParanoid" id="Q7UTI3"/>
<sequence length="265" mass="29922">MEAAMLAPTAPQKYRRESVIVFSVVMFAQERSGDQCQKTFAGVGHCVLHANGTRHFLPAHCYVDTDFVCLDRIDAMMNAFATIRVEAATMLHCSAIRVFVLTLLLGPVSFVFTQDADSPFTITTKRAGDQVKVEVETEKTYFVVRSSTGIGRAIIERNGANWPKTVLVRLHLKGLENFRVSNGEDCLVATVSNQDGRASLWMDGEETSLLDSQHRYWMKIRVVEKEESLGQPNPRGDAWFQMQLPKALLEDDPKSIELEWIDFYR</sequence>
<evidence type="ECO:0000313" key="2">
    <source>
        <dbReference type="Proteomes" id="UP000001025"/>
    </source>
</evidence>